<comment type="subcellular location">
    <subcellularLocation>
        <location evidence="1">Cell membrane</location>
        <topology evidence="1">Multi-pass membrane protein</topology>
    </subcellularLocation>
</comment>
<comment type="similarity">
    <text evidence="2">Belongs to the UPF0702 family.</text>
</comment>
<keyword evidence="3" id="KW-1003">Cell membrane</keyword>
<sequence length="228" mass="25989">MEIDFNKVFINDLDWSLATQIVIRTLIMFTLILTFLRLSGKKGIRQLSIFEVAIIIGLGSAAGDPMFNEENAILPALLVFATILLFYRSITWLAARSERFESVLEGEPVYIIEDGMFALLEASDQMYAKDEFFSEMRQQNIEHVGQVQTALLETNGNVSFFYYTDDDVRPGLPILPKVYQKKSCTLPEAGLYACTTCGHVERITQSEHHCQRCNNTEWVKAISTRRRT</sequence>
<evidence type="ECO:0000256" key="1">
    <source>
        <dbReference type="ARBA" id="ARBA00004651"/>
    </source>
</evidence>
<feature type="transmembrane region" description="Helical" evidence="7">
    <location>
        <begin position="73"/>
        <end position="95"/>
    </location>
</feature>
<feature type="transmembrane region" description="Helical" evidence="7">
    <location>
        <begin position="15"/>
        <end position="36"/>
    </location>
</feature>
<feature type="transmembrane region" description="Helical" evidence="7">
    <location>
        <begin position="48"/>
        <end position="67"/>
    </location>
</feature>
<name>A0ABT0HGL6_9BACT</name>
<comment type="caution">
    <text evidence="9">The sequence shown here is derived from an EMBL/GenBank/DDBJ whole genome shotgun (WGS) entry which is preliminary data.</text>
</comment>
<dbReference type="EMBL" id="JALPRF010000001">
    <property type="protein sequence ID" value="MCK8491304.1"/>
    <property type="molecule type" value="Genomic_DNA"/>
</dbReference>
<organism evidence="9 10">
    <name type="scientific">Spirosoma liriopis</name>
    <dbReference type="NCBI Taxonomy" id="2937440"/>
    <lineage>
        <taxon>Bacteria</taxon>
        <taxon>Pseudomonadati</taxon>
        <taxon>Bacteroidota</taxon>
        <taxon>Cytophagia</taxon>
        <taxon>Cytophagales</taxon>
        <taxon>Cytophagaceae</taxon>
        <taxon>Spirosoma</taxon>
    </lineage>
</organism>
<evidence type="ECO:0000313" key="9">
    <source>
        <dbReference type="EMBL" id="MCK8491304.1"/>
    </source>
</evidence>
<keyword evidence="10" id="KW-1185">Reference proteome</keyword>
<keyword evidence="6 7" id="KW-0472">Membrane</keyword>
<proteinExistence type="inferred from homology"/>
<dbReference type="PANTHER" id="PTHR34582:SF6">
    <property type="entry name" value="UPF0702 TRANSMEMBRANE PROTEIN YCAP"/>
    <property type="match status" value="1"/>
</dbReference>
<keyword evidence="4 7" id="KW-0812">Transmembrane</keyword>
<gene>
    <name evidence="9" type="ORF">M0L20_05535</name>
</gene>
<protein>
    <submittedName>
        <fullName evidence="9">DUF421 domain-containing protein</fullName>
    </submittedName>
</protein>
<dbReference type="InterPro" id="IPR007353">
    <property type="entry name" value="DUF421"/>
</dbReference>
<dbReference type="RefSeq" id="WP_248476029.1">
    <property type="nucleotide sequence ID" value="NZ_JALPRF010000001.1"/>
</dbReference>
<evidence type="ECO:0000256" key="6">
    <source>
        <dbReference type="ARBA" id="ARBA00023136"/>
    </source>
</evidence>
<dbReference type="PANTHER" id="PTHR34582">
    <property type="entry name" value="UPF0702 TRANSMEMBRANE PROTEIN YCAP"/>
    <property type="match status" value="1"/>
</dbReference>
<evidence type="ECO:0000256" key="7">
    <source>
        <dbReference type="SAM" id="Phobius"/>
    </source>
</evidence>
<reference evidence="9 10" key="1">
    <citation type="submission" date="2022-04" db="EMBL/GenBank/DDBJ databases">
        <title>Spirosoma sp. strain RP8 genome sequencing and assembly.</title>
        <authorList>
            <person name="Jung Y."/>
        </authorList>
    </citation>
    <scope>NUCLEOTIDE SEQUENCE [LARGE SCALE GENOMIC DNA]</scope>
    <source>
        <strain evidence="9 10">RP8</strain>
    </source>
</reference>
<evidence type="ECO:0000256" key="3">
    <source>
        <dbReference type="ARBA" id="ARBA00022475"/>
    </source>
</evidence>
<accession>A0ABT0HGL6</accession>
<feature type="domain" description="YetF C-terminal" evidence="8">
    <location>
        <begin position="96"/>
        <end position="165"/>
    </location>
</feature>
<evidence type="ECO:0000256" key="4">
    <source>
        <dbReference type="ARBA" id="ARBA00022692"/>
    </source>
</evidence>
<evidence type="ECO:0000256" key="5">
    <source>
        <dbReference type="ARBA" id="ARBA00022989"/>
    </source>
</evidence>
<dbReference type="InterPro" id="IPR023090">
    <property type="entry name" value="UPF0702_alpha/beta_dom_sf"/>
</dbReference>
<evidence type="ECO:0000256" key="2">
    <source>
        <dbReference type="ARBA" id="ARBA00006448"/>
    </source>
</evidence>
<dbReference type="Proteomes" id="UP001202180">
    <property type="component" value="Unassembled WGS sequence"/>
</dbReference>
<evidence type="ECO:0000259" key="8">
    <source>
        <dbReference type="Pfam" id="PF04239"/>
    </source>
</evidence>
<dbReference type="Gene3D" id="3.30.240.20">
    <property type="entry name" value="bsu07140 like domains"/>
    <property type="match status" value="1"/>
</dbReference>
<evidence type="ECO:0000313" key="10">
    <source>
        <dbReference type="Proteomes" id="UP001202180"/>
    </source>
</evidence>
<dbReference type="Pfam" id="PF04239">
    <property type="entry name" value="DUF421"/>
    <property type="match status" value="1"/>
</dbReference>
<keyword evidence="5 7" id="KW-1133">Transmembrane helix</keyword>